<name>E8T626_THEA1</name>
<sequence length="325" mass="35789">MFNREILKKFKEQKVLVIGDFMLDEYITGKVERISPEAPVPIVEAKEVTFRPGGAANVVANLRALGSEVVALGVVGEDQAGERLKTMLKRLGADTEGLITDPSRPTTRKTRIIAGSQQLLRVDWESRDYLSRQVEEKLLKFLLENYRNFSAVIISDYGKGVITEGLFKLTGKIKREVPVFLDPKEKNFHIYKDITTMTPNIKETYQAVGIKPETAEEAQRAGKLLIERYKLDYAVITRSEKGISIITESEAYHIPTRARQVFDVTGAGDTVISAFALSVASGATLFEAAEIANLAAGVVVGKLGTATVTVEEIEEAANAVQNLQK</sequence>
<dbReference type="GO" id="GO:0033786">
    <property type="term" value="F:heptose-1-phosphate adenylyltransferase activity"/>
    <property type="evidence" value="ECO:0007669"/>
    <property type="project" value="TreeGrafter"/>
</dbReference>
<keyword evidence="5" id="KW-1185">Reference proteome</keyword>
<dbReference type="STRING" id="648996.Theam_0640"/>
<dbReference type="SUPFAM" id="SSF53613">
    <property type="entry name" value="Ribokinase-like"/>
    <property type="match status" value="1"/>
</dbReference>
<dbReference type="CDD" id="cd01172">
    <property type="entry name" value="RfaE_like"/>
    <property type="match status" value="1"/>
</dbReference>
<reference evidence="4" key="1">
    <citation type="submission" date="2011-01" db="EMBL/GenBank/DDBJ databases">
        <title>Complete sequence of chromosome of Thermovibrio ammonificans HB-1.</title>
        <authorList>
            <consortium name="US DOE Joint Genome Institute"/>
            <person name="Lucas S."/>
            <person name="Copeland A."/>
            <person name="Lapidus A."/>
            <person name="Cheng J.-F."/>
            <person name="Goodwin L."/>
            <person name="Pitluck S."/>
            <person name="Davenport K."/>
            <person name="Detter J.C."/>
            <person name="Han C."/>
            <person name="Tapia R."/>
            <person name="Land M."/>
            <person name="Hauser L."/>
            <person name="Kyrpides N."/>
            <person name="Ivanova N."/>
            <person name="Ovchinnikova G."/>
            <person name="Vetriani C."/>
            <person name="Woyke T."/>
        </authorList>
    </citation>
    <scope>NUCLEOTIDE SEQUENCE [LARGE SCALE GENOMIC DNA]</scope>
    <source>
        <strain evidence="4">HB-1</strain>
    </source>
</reference>
<dbReference type="InterPro" id="IPR011913">
    <property type="entry name" value="RfaE_dom_I"/>
</dbReference>
<dbReference type="InterPro" id="IPR011611">
    <property type="entry name" value="PfkB_dom"/>
</dbReference>
<dbReference type="KEGG" id="tam:Theam_0640"/>
<dbReference type="PANTHER" id="PTHR46969:SF1">
    <property type="entry name" value="BIFUNCTIONAL PROTEIN HLDE"/>
    <property type="match status" value="1"/>
</dbReference>
<dbReference type="Proteomes" id="UP000006362">
    <property type="component" value="Chromosome"/>
</dbReference>
<evidence type="ECO:0000256" key="1">
    <source>
        <dbReference type="ARBA" id="ARBA00022679"/>
    </source>
</evidence>
<feature type="domain" description="Carbohydrate kinase PfkB" evidence="3">
    <location>
        <begin position="13"/>
        <end position="307"/>
    </location>
</feature>
<dbReference type="RefSeq" id="WP_013537396.1">
    <property type="nucleotide sequence ID" value="NC_014926.1"/>
</dbReference>
<dbReference type="AlphaFoldDB" id="E8T626"/>
<dbReference type="Gene3D" id="3.40.1190.20">
    <property type="match status" value="1"/>
</dbReference>
<dbReference type="EMBL" id="CP002444">
    <property type="protein sequence ID" value="ADU96610.1"/>
    <property type="molecule type" value="Genomic_DNA"/>
</dbReference>
<keyword evidence="1" id="KW-0808">Transferase</keyword>
<protein>
    <submittedName>
        <fullName evidence="4">RfaE bifunctional protein</fullName>
    </submittedName>
</protein>
<dbReference type="eggNOG" id="COG2870">
    <property type="taxonomic scope" value="Bacteria"/>
</dbReference>
<dbReference type="HOGENOM" id="CLU_021150_0_1_0"/>
<dbReference type="PROSITE" id="PS00584">
    <property type="entry name" value="PFKB_KINASES_2"/>
    <property type="match status" value="1"/>
</dbReference>
<keyword evidence="2" id="KW-0418">Kinase</keyword>
<dbReference type="GO" id="GO:0033785">
    <property type="term" value="F:heptose 7-phosphate kinase activity"/>
    <property type="evidence" value="ECO:0007669"/>
    <property type="project" value="TreeGrafter"/>
</dbReference>
<evidence type="ECO:0000313" key="4">
    <source>
        <dbReference type="EMBL" id="ADU96610.1"/>
    </source>
</evidence>
<organism evidence="4 5">
    <name type="scientific">Thermovibrio ammonificans (strain DSM 15698 / JCM 12110 / HB-1)</name>
    <dbReference type="NCBI Taxonomy" id="648996"/>
    <lineage>
        <taxon>Bacteria</taxon>
        <taxon>Pseudomonadati</taxon>
        <taxon>Aquificota</taxon>
        <taxon>Aquificia</taxon>
        <taxon>Desulfurobacteriales</taxon>
        <taxon>Desulfurobacteriaceae</taxon>
        <taxon>Thermovibrio</taxon>
    </lineage>
</organism>
<accession>E8T626</accession>
<dbReference type="NCBIfam" id="TIGR02198">
    <property type="entry name" value="rfaE_dom_I"/>
    <property type="match status" value="1"/>
</dbReference>
<gene>
    <name evidence="4" type="ordered locus">Theam_0640</name>
</gene>
<dbReference type="Pfam" id="PF00294">
    <property type="entry name" value="PfkB"/>
    <property type="match status" value="1"/>
</dbReference>
<dbReference type="PANTHER" id="PTHR46969">
    <property type="entry name" value="BIFUNCTIONAL PROTEIN HLDE"/>
    <property type="match status" value="1"/>
</dbReference>
<evidence type="ECO:0000256" key="2">
    <source>
        <dbReference type="ARBA" id="ARBA00022777"/>
    </source>
</evidence>
<evidence type="ECO:0000259" key="3">
    <source>
        <dbReference type="Pfam" id="PF00294"/>
    </source>
</evidence>
<dbReference type="FunFam" id="3.40.1190.20:FF:000002">
    <property type="entry name" value="Bifunctional protein HldE"/>
    <property type="match status" value="1"/>
</dbReference>
<dbReference type="InterPro" id="IPR029056">
    <property type="entry name" value="Ribokinase-like"/>
</dbReference>
<evidence type="ECO:0000313" key="5">
    <source>
        <dbReference type="Proteomes" id="UP000006362"/>
    </source>
</evidence>
<dbReference type="OrthoDB" id="9802794at2"/>
<proteinExistence type="predicted"/>
<dbReference type="InterPro" id="IPR002173">
    <property type="entry name" value="Carboh/pur_kinase_PfkB_CS"/>
</dbReference>
<dbReference type="GO" id="GO:0016773">
    <property type="term" value="F:phosphotransferase activity, alcohol group as acceptor"/>
    <property type="evidence" value="ECO:0007669"/>
    <property type="project" value="InterPro"/>
</dbReference>
<dbReference type="GO" id="GO:0005829">
    <property type="term" value="C:cytosol"/>
    <property type="evidence" value="ECO:0007669"/>
    <property type="project" value="TreeGrafter"/>
</dbReference>